<keyword evidence="2" id="KW-1185">Reference proteome</keyword>
<name>A0A8X6QPC7_NEPPI</name>
<dbReference type="Proteomes" id="UP000887013">
    <property type="component" value="Unassembled WGS sequence"/>
</dbReference>
<evidence type="ECO:0008006" key="3">
    <source>
        <dbReference type="Google" id="ProtNLM"/>
    </source>
</evidence>
<gene>
    <name evidence="1" type="ORF">NPIL_241371</name>
</gene>
<dbReference type="EMBL" id="BMAW01129942">
    <property type="protein sequence ID" value="GFU32604.1"/>
    <property type="molecule type" value="Genomic_DNA"/>
</dbReference>
<proteinExistence type="predicted"/>
<dbReference type="AlphaFoldDB" id="A0A8X6QPC7"/>
<evidence type="ECO:0000313" key="1">
    <source>
        <dbReference type="EMBL" id="GFU32604.1"/>
    </source>
</evidence>
<reference evidence="1" key="1">
    <citation type="submission" date="2020-08" db="EMBL/GenBank/DDBJ databases">
        <title>Multicomponent nature underlies the extraordinary mechanical properties of spider dragline silk.</title>
        <authorList>
            <person name="Kono N."/>
            <person name="Nakamura H."/>
            <person name="Mori M."/>
            <person name="Yoshida Y."/>
            <person name="Ohtoshi R."/>
            <person name="Malay A.D."/>
            <person name="Moran D.A.P."/>
            <person name="Tomita M."/>
            <person name="Numata K."/>
            <person name="Arakawa K."/>
        </authorList>
    </citation>
    <scope>NUCLEOTIDE SEQUENCE</scope>
</reference>
<dbReference type="OrthoDB" id="6424749at2759"/>
<organism evidence="1 2">
    <name type="scientific">Nephila pilipes</name>
    <name type="common">Giant wood spider</name>
    <name type="synonym">Nephila maculata</name>
    <dbReference type="NCBI Taxonomy" id="299642"/>
    <lineage>
        <taxon>Eukaryota</taxon>
        <taxon>Metazoa</taxon>
        <taxon>Ecdysozoa</taxon>
        <taxon>Arthropoda</taxon>
        <taxon>Chelicerata</taxon>
        <taxon>Arachnida</taxon>
        <taxon>Araneae</taxon>
        <taxon>Araneomorphae</taxon>
        <taxon>Entelegynae</taxon>
        <taxon>Araneoidea</taxon>
        <taxon>Nephilidae</taxon>
        <taxon>Nephila</taxon>
    </lineage>
</organism>
<sequence>MSAVHRTIGGANACGFESRARSNNQESLRVQRCRFPLKEFKGKVSFQWVPSYCGLRGNETADFVLAKRGTVYLQKSCRHLLLYFVNWVSREFLSNHFILQLLLLMMISHGVCPVDPTGSWTRPLLLLWLCLSF</sequence>
<evidence type="ECO:0000313" key="2">
    <source>
        <dbReference type="Proteomes" id="UP000887013"/>
    </source>
</evidence>
<accession>A0A8X6QPC7</accession>
<comment type="caution">
    <text evidence="1">The sequence shown here is derived from an EMBL/GenBank/DDBJ whole genome shotgun (WGS) entry which is preliminary data.</text>
</comment>
<protein>
    <recommendedName>
        <fullName evidence="3">RNase H type-1 domain-containing protein</fullName>
    </recommendedName>
</protein>